<dbReference type="Pfam" id="PF05932">
    <property type="entry name" value="CesT"/>
    <property type="match status" value="1"/>
</dbReference>
<reference evidence="2 3" key="1">
    <citation type="submission" date="2015-09" db="EMBL/GenBank/DDBJ databases">
        <title>Genome announcement of multiple Pseudomonas syringae strains.</title>
        <authorList>
            <person name="Thakur S."/>
            <person name="Wang P.W."/>
            <person name="Gong Y."/>
            <person name="Weir B.S."/>
            <person name="Guttman D.S."/>
        </authorList>
    </citation>
    <scope>NUCLEOTIDE SEQUENCE [LARGE SCALE GENOMIC DNA]</scope>
    <source>
        <strain evidence="2 3">ICMP17001</strain>
    </source>
</reference>
<dbReference type="Proteomes" id="UP000051335">
    <property type="component" value="Unassembled WGS sequence"/>
</dbReference>
<dbReference type="PATRIC" id="fig|317659.3.peg.2714"/>
<evidence type="ECO:0000313" key="3">
    <source>
        <dbReference type="Proteomes" id="UP000051335"/>
    </source>
</evidence>
<organism evidence="2 3">
    <name type="scientific">Pseudomonas syringae pv. coryli</name>
    <dbReference type="NCBI Taxonomy" id="317659"/>
    <lineage>
        <taxon>Bacteria</taxon>
        <taxon>Pseudomonadati</taxon>
        <taxon>Pseudomonadota</taxon>
        <taxon>Gammaproteobacteria</taxon>
        <taxon>Pseudomonadales</taxon>
        <taxon>Pseudomonadaceae</taxon>
        <taxon>Pseudomonas</taxon>
    </lineage>
</organism>
<name>A0A0P9MUS9_9PSED</name>
<dbReference type="RefSeq" id="WP_046236570.1">
    <property type="nucleotide sequence ID" value="NZ_LJQC01000820.1"/>
</dbReference>
<dbReference type="CDD" id="cd17025">
    <property type="entry name" value="T3SC_IA_ShcF-like"/>
    <property type="match status" value="1"/>
</dbReference>
<protein>
    <recommendedName>
        <fullName evidence="4">Type III chaperone protein ShcF</fullName>
    </recommendedName>
</protein>
<gene>
    <name evidence="2" type="ORF">ALO75_01747</name>
</gene>
<proteinExistence type="predicted"/>
<accession>A0A0P9MUS9</accession>
<dbReference type="InterPro" id="IPR010261">
    <property type="entry name" value="Tir_chaperone"/>
</dbReference>
<dbReference type="GO" id="GO:0030254">
    <property type="term" value="P:protein secretion by the type III secretion system"/>
    <property type="evidence" value="ECO:0007669"/>
    <property type="project" value="InterPro"/>
</dbReference>
<dbReference type="SUPFAM" id="SSF69635">
    <property type="entry name" value="Type III secretory system chaperone-like"/>
    <property type="match status" value="1"/>
</dbReference>
<feature type="compositionally biased region" description="Polar residues" evidence="1">
    <location>
        <begin position="147"/>
        <end position="168"/>
    </location>
</feature>
<evidence type="ECO:0000256" key="1">
    <source>
        <dbReference type="SAM" id="MobiDB-lite"/>
    </source>
</evidence>
<evidence type="ECO:0008006" key="4">
    <source>
        <dbReference type="Google" id="ProtNLM"/>
    </source>
</evidence>
<sequence>MQPDHFQSFARLIIKQYPDTPQIPEAEKHPVYLLTFGADVDIHLIGSQPGYLNLVATFPAPKPWLAPEGLRALLAENIFTLQHPVIMTGLDAGSGNMVLSLRQSLHELSEETVLPLFEGFVRRAIDFHSGNILPPSQTHIEPKTSGALKTSLSTKNNPSSLSQEKTRA</sequence>
<feature type="region of interest" description="Disordered" evidence="1">
    <location>
        <begin position="135"/>
        <end position="168"/>
    </location>
</feature>
<dbReference type="AlphaFoldDB" id="A0A0P9MUS9"/>
<dbReference type="Gene3D" id="3.30.1460.10">
    <property type="match status" value="1"/>
</dbReference>
<dbReference type="EMBL" id="LJQC01000820">
    <property type="protein sequence ID" value="KPW92732.1"/>
    <property type="molecule type" value="Genomic_DNA"/>
</dbReference>
<comment type="caution">
    <text evidence="2">The sequence shown here is derived from an EMBL/GenBank/DDBJ whole genome shotgun (WGS) entry which is preliminary data.</text>
</comment>
<evidence type="ECO:0000313" key="2">
    <source>
        <dbReference type="EMBL" id="KPW92732.1"/>
    </source>
</evidence>
<keyword evidence="3" id="KW-1185">Reference proteome</keyword>